<dbReference type="EMBL" id="MG011691">
    <property type="protein sequence ID" value="AVK77605.1"/>
    <property type="molecule type" value="Genomic_DNA"/>
</dbReference>
<evidence type="ECO:0000313" key="1">
    <source>
        <dbReference type="EMBL" id="AVK77605.1"/>
    </source>
</evidence>
<dbReference type="KEGG" id="vg:36842060"/>
<dbReference type="GeneID" id="36842060"/>
<accession>A0A2U7UGQ8</accession>
<reference evidence="1" key="1">
    <citation type="journal article" date="2018" name="Nat. Commun.">
        <title>Diversity and evolution of the emerging Pandoraviridae family.</title>
        <authorList>
            <person name="Legendre M."/>
            <person name="Fabre E."/>
            <person name="Poirot O."/>
            <person name="Jeudy S."/>
            <person name="Lartigue A."/>
            <person name="Alempic J.M."/>
            <person name="Beucher L."/>
            <person name="Philippe N."/>
            <person name="Bertaux L."/>
            <person name="Christo-Foroux E."/>
            <person name="Labadie K."/>
            <person name="Coute Y."/>
            <person name="Abergel C."/>
            <person name="Claverie J.M."/>
        </authorList>
    </citation>
    <scope>NUCLEOTIDE SEQUENCE [LARGE SCALE GENOMIC DNA]</scope>
    <source>
        <strain evidence="1">Macleodensis</strain>
    </source>
</reference>
<name>A0A2U7UGQ8_9VIRU</name>
<dbReference type="RefSeq" id="YP_009481601.1">
    <property type="nucleotide sequence ID" value="NC_037665.1"/>
</dbReference>
<organism evidence="1">
    <name type="scientific">Pandoravirus macleodensis</name>
    <dbReference type="NCBI Taxonomy" id="2107707"/>
    <lineage>
        <taxon>Viruses</taxon>
        <taxon>Pandoravirus</taxon>
    </lineage>
</organism>
<proteinExistence type="predicted"/>
<dbReference type="PROSITE" id="PS51257">
    <property type="entry name" value="PROKAR_LIPOPROTEIN"/>
    <property type="match status" value="1"/>
</dbReference>
<dbReference type="Proteomes" id="UP000249758">
    <property type="component" value="Segment"/>
</dbReference>
<protein>
    <submittedName>
        <fullName evidence="1">Uncharacterized protein</fullName>
    </submittedName>
</protein>
<sequence length="229" mass="24306">MKTIAATTDTRRPAAFVFATLVVLATLACTMPAVSAAYEPTGSPIISIGDTFVIYSPYHQSFCYWESYDPFMINNREQIKCNVGKNDLWQATRFKMTAPYAHHVCGRVPMSPYNIPVSFGTGTHTCWTGVHFYGCSIITITGGSRILNCGDDQGPVQGSFLLANTAAPPNGADGWLHGGETPISIRSVATGTGCGVDSDLGRVVCPGPGPAAASVFHFIPVDPVPDPVC</sequence>
<gene>
    <name evidence="1" type="ORF">pmac_cds_917</name>
</gene>